<dbReference type="Proteomes" id="UP001623348">
    <property type="component" value="Unassembled WGS sequence"/>
</dbReference>
<dbReference type="AlphaFoldDB" id="A0ABC9VRI1"/>
<dbReference type="PANTHER" id="PTHR33332">
    <property type="entry name" value="REVERSE TRANSCRIPTASE DOMAIN-CONTAINING PROTEIN"/>
    <property type="match status" value="1"/>
</dbReference>
<proteinExistence type="predicted"/>
<keyword evidence="4" id="KW-1185">Reference proteome</keyword>
<comment type="caution">
    <text evidence="3">The sequence shown here is derived from an EMBL/GenBank/DDBJ whole genome shotgun (WGS) entry which is preliminary data.</text>
</comment>
<feature type="region of interest" description="Disordered" evidence="1">
    <location>
        <begin position="252"/>
        <end position="314"/>
    </location>
</feature>
<keyword evidence="3" id="KW-0649">Protein kinase inhibitor</keyword>
<feature type="region of interest" description="Disordered" evidence="1">
    <location>
        <begin position="179"/>
        <end position="220"/>
    </location>
</feature>
<dbReference type="EMBL" id="BAAFJT010000001">
    <property type="protein sequence ID" value="GAB0175350.1"/>
    <property type="molecule type" value="Genomic_DNA"/>
</dbReference>
<dbReference type="PROSITE" id="PS50878">
    <property type="entry name" value="RT_POL"/>
    <property type="match status" value="1"/>
</dbReference>
<accession>A0ABC9VRI1</accession>
<evidence type="ECO:0000256" key="1">
    <source>
        <dbReference type="SAM" id="MobiDB-lite"/>
    </source>
</evidence>
<feature type="domain" description="Reverse transcriptase" evidence="2">
    <location>
        <begin position="1"/>
        <end position="116"/>
    </location>
</feature>
<feature type="region of interest" description="Disordered" evidence="1">
    <location>
        <begin position="351"/>
        <end position="388"/>
    </location>
</feature>
<evidence type="ECO:0000313" key="4">
    <source>
        <dbReference type="Proteomes" id="UP001623348"/>
    </source>
</evidence>
<feature type="compositionally biased region" description="Basic residues" evidence="1">
    <location>
        <begin position="256"/>
        <end position="269"/>
    </location>
</feature>
<sequence>MSKWRTVTSGVPQGSVLGPALFNIFLSDMDSGIECTLSKFADDTELCGAVDTLEGRDAIQRNLDRLERWAHVNRMKFNKAKCKVLHVGRRNPKHDYRLGGEWIESSPEEKDLGVLIDEKLNMSWQCALAAQKANRVLGCIKRGTTSRSREVILPLCSGTTSDDSHSVCLGNKQVPQGMTAAGSISGPSRCRREPRRGKAVAGADEWSNKEGRKHRQPKMTEARRCVATFWTGCPFEVPRGMMAAGVSLWTEQMQRERKRTKEQHRRGAERRKEDTDTGGDSGQVGRKDGSPKRRRPGAAGSLGGAKPRADERSEKVRRLRCVATFWTGCPFEVPRGMMAAGVSLWTEQVKRMQREGKRTKEQHRRGAERRKEVLQVRTAAGSVSGPSS</sequence>
<protein>
    <submittedName>
        <fullName evidence="3">cAMP-dependent protein kinase inhibitor alpha</fullName>
    </submittedName>
</protein>
<dbReference type="GO" id="GO:0004860">
    <property type="term" value="F:protein kinase inhibitor activity"/>
    <property type="evidence" value="ECO:0007669"/>
    <property type="project" value="UniProtKB-KW"/>
</dbReference>
<organism evidence="3 4">
    <name type="scientific">Grus japonensis</name>
    <name type="common">Japanese crane</name>
    <name type="synonym">Red-crowned crane</name>
    <dbReference type="NCBI Taxonomy" id="30415"/>
    <lineage>
        <taxon>Eukaryota</taxon>
        <taxon>Metazoa</taxon>
        <taxon>Chordata</taxon>
        <taxon>Craniata</taxon>
        <taxon>Vertebrata</taxon>
        <taxon>Euteleostomi</taxon>
        <taxon>Archelosauria</taxon>
        <taxon>Archosauria</taxon>
        <taxon>Dinosauria</taxon>
        <taxon>Saurischia</taxon>
        <taxon>Theropoda</taxon>
        <taxon>Coelurosauria</taxon>
        <taxon>Aves</taxon>
        <taxon>Neognathae</taxon>
        <taxon>Neoaves</taxon>
        <taxon>Gruiformes</taxon>
        <taxon>Gruidae</taxon>
        <taxon>Grus</taxon>
    </lineage>
</organism>
<dbReference type="Pfam" id="PF00078">
    <property type="entry name" value="RVT_1"/>
    <property type="match status" value="1"/>
</dbReference>
<gene>
    <name evidence="3" type="ORF">GRJ2_000000200</name>
</gene>
<evidence type="ECO:0000313" key="3">
    <source>
        <dbReference type="EMBL" id="GAB0175350.1"/>
    </source>
</evidence>
<dbReference type="InterPro" id="IPR000477">
    <property type="entry name" value="RT_dom"/>
</dbReference>
<name>A0ABC9VRI1_GRUJA</name>
<reference evidence="3 4" key="1">
    <citation type="submission" date="2024-06" db="EMBL/GenBank/DDBJ databases">
        <title>The draft genome of Grus japonensis, version 3.</title>
        <authorList>
            <person name="Nabeshima K."/>
            <person name="Suzuki S."/>
            <person name="Onuma M."/>
        </authorList>
    </citation>
    <scope>NUCLEOTIDE SEQUENCE [LARGE SCALE GENOMIC DNA]</scope>
    <source>
        <strain evidence="3 4">451A</strain>
    </source>
</reference>
<evidence type="ECO:0000259" key="2">
    <source>
        <dbReference type="PROSITE" id="PS50878"/>
    </source>
</evidence>